<dbReference type="PROSITE" id="PS50887">
    <property type="entry name" value="GGDEF"/>
    <property type="match status" value="1"/>
</dbReference>
<organism evidence="4 5">
    <name type="scientific">Candidatus Symbiobacter mobilis CR</name>
    <dbReference type="NCBI Taxonomy" id="946483"/>
    <lineage>
        <taxon>Bacteria</taxon>
        <taxon>Pseudomonadati</taxon>
        <taxon>Pseudomonadota</taxon>
        <taxon>Betaproteobacteria</taxon>
        <taxon>Burkholderiales</taxon>
        <taxon>Comamonadaceae</taxon>
    </lineage>
</organism>
<dbReference type="InterPro" id="IPR052163">
    <property type="entry name" value="DGC-Regulatory_Protein"/>
</dbReference>
<dbReference type="KEGG" id="cbx:Cenrod_0643"/>
<dbReference type="InterPro" id="IPR043128">
    <property type="entry name" value="Rev_trsase/Diguanyl_cyclase"/>
</dbReference>
<evidence type="ECO:0000313" key="4">
    <source>
        <dbReference type="EMBL" id="AGX86751.1"/>
    </source>
</evidence>
<dbReference type="SUPFAM" id="SSF55073">
    <property type="entry name" value="Nucleotide cyclase"/>
    <property type="match status" value="1"/>
</dbReference>
<dbReference type="GO" id="GO:0007165">
    <property type="term" value="P:signal transduction"/>
    <property type="evidence" value="ECO:0007669"/>
    <property type="project" value="InterPro"/>
</dbReference>
<dbReference type="InterPro" id="IPR000160">
    <property type="entry name" value="GGDEF_dom"/>
</dbReference>
<dbReference type="FunFam" id="3.30.70.270:FF:000001">
    <property type="entry name" value="Diguanylate cyclase domain protein"/>
    <property type="match status" value="1"/>
</dbReference>
<protein>
    <submittedName>
        <fullName evidence="4">GGDEF domain protein</fullName>
    </submittedName>
</protein>
<keyword evidence="1" id="KW-0812">Transmembrane</keyword>
<reference evidence="4 5" key="1">
    <citation type="journal article" date="2013" name="Genome Biol.">
        <title>Genomic analysis reveals key aspects of prokaryotic symbiosis in the phototrophic consortium "Chlorochromatium aggregatum".</title>
        <authorList>
            <person name="Liu Z."/>
            <person name="Muller J."/>
            <person name="Li T."/>
            <person name="Alvey R.M."/>
            <person name="Vogl K."/>
            <person name="Frigaard N.U."/>
            <person name="Rockwell N.C."/>
            <person name="Boyd E.S."/>
            <person name="Tomsho L.P."/>
            <person name="Schuster S.C."/>
            <person name="Henke P."/>
            <person name="Rohde M."/>
            <person name="Overmann J."/>
            <person name="Bryant D.A."/>
        </authorList>
    </citation>
    <scope>NUCLEOTIDE SEQUENCE [LARGE SCALE GENOMIC DNA]</scope>
    <source>
        <strain evidence="4">CR</strain>
    </source>
</reference>
<dbReference type="SMART" id="SM00304">
    <property type="entry name" value="HAMP"/>
    <property type="match status" value="1"/>
</dbReference>
<dbReference type="PROSITE" id="PS50885">
    <property type="entry name" value="HAMP"/>
    <property type="match status" value="1"/>
</dbReference>
<dbReference type="Pfam" id="PF08447">
    <property type="entry name" value="PAS_3"/>
    <property type="match status" value="1"/>
</dbReference>
<feature type="transmembrane region" description="Helical" evidence="1">
    <location>
        <begin position="32"/>
        <end position="51"/>
    </location>
</feature>
<dbReference type="eggNOG" id="COG3850">
    <property type="taxonomic scope" value="Bacteria"/>
</dbReference>
<dbReference type="SMART" id="SM00267">
    <property type="entry name" value="GGDEF"/>
    <property type="match status" value="1"/>
</dbReference>
<dbReference type="HOGENOM" id="CLU_347707_0_0_4"/>
<dbReference type="Pfam" id="PF00990">
    <property type="entry name" value="GGDEF"/>
    <property type="match status" value="1"/>
</dbReference>
<feature type="domain" description="GGDEF" evidence="3">
    <location>
        <begin position="668"/>
        <end position="801"/>
    </location>
</feature>
<dbReference type="PANTHER" id="PTHR46663:SF3">
    <property type="entry name" value="SLL0267 PROTEIN"/>
    <property type="match status" value="1"/>
</dbReference>
<dbReference type="InterPro" id="IPR013655">
    <property type="entry name" value="PAS_fold_3"/>
</dbReference>
<dbReference type="InterPro" id="IPR000014">
    <property type="entry name" value="PAS"/>
</dbReference>
<dbReference type="Gene3D" id="3.30.70.270">
    <property type="match status" value="1"/>
</dbReference>
<name>U5N5G0_9BURK</name>
<dbReference type="CDD" id="cd01949">
    <property type="entry name" value="GGDEF"/>
    <property type="match status" value="1"/>
</dbReference>
<accession>U5N5G0</accession>
<dbReference type="InterPro" id="IPR035965">
    <property type="entry name" value="PAS-like_dom_sf"/>
</dbReference>
<dbReference type="PANTHER" id="PTHR46663">
    <property type="entry name" value="DIGUANYLATE CYCLASE DGCT-RELATED"/>
    <property type="match status" value="1"/>
</dbReference>
<dbReference type="Proteomes" id="UP000017184">
    <property type="component" value="Chromosome"/>
</dbReference>
<dbReference type="EMBL" id="CP004885">
    <property type="protein sequence ID" value="AGX86751.1"/>
    <property type="molecule type" value="Genomic_DNA"/>
</dbReference>
<dbReference type="InterPro" id="IPR003660">
    <property type="entry name" value="HAMP_dom"/>
</dbReference>
<evidence type="ECO:0000259" key="2">
    <source>
        <dbReference type="PROSITE" id="PS50885"/>
    </source>
</evidence>
<dbReference type="NCBIfam" id="TIGR00254">
    <property type="entry name" value="GGDEF"/>
    <property type="match status" value="1"/>
</dbReference>
<evidence type="ECO:0000256" key="1">
    <source>
        <dbReference type="SAM" id="Phobius"/>
    </source>
</evidence>
<feature type="transmembrane region" description="Helical" evidence="1">
    <location>
        <begin position="281"/>
        <end position="300"/>
    </location>
</feature>
<keyword evidence="1" id="KW-0472">Membrane</keyword>
<dbReference type="eggNOG" id="COG2199">
    <property type="taxonomic scope" value="Bacteria"/>
</dbReference>
<dbReference type="Gene3D" id="6.10.340.10">
    <property type="match status" value="1"/>
</dbReference>
<gene>
    <name evidence="4" type="ORF">Cenrod_0643</name>
</gene>
<dbReference type="SUPFAM" id="SSF55785">
    <property type="entry name" value="PYP-like sensor domain (PAS domain)"/>
    <property type="match status" value="2"/>
</dbReference>
<dbReference type="Gene3D" id="3.30.450.20">
    <property type="entry name" value="PAS domain"/>
    <property type="match status" value="2"/>
</dbReference>
<evidence type="ECO:0000313" key="5">
    <source>
        <dbReference type="Proteomes" id="UP000017184"/>
    </source>
</evidence>
<dbReference type="GO" id="GO:0003824">
    <property type="term" value="F:catalytic activity"/>
    <property type="evidence" value="ECO:0007669"/>
    <property type="project" value="UniProtKB-ARBA"/>
</dbReference>
<keyword evidence="1" id="KW-1133">Transmembrane helix</keyword>
<dbReference type="GO" id="GO:0016020">
    <property type="term" value="C:membrane"/>
    <property type="evidence" value="ECO:0007669"/>
    <property type="project" value="InterPro"/>
</dbReference>
<dbReference type="STRING" id="946483.Cenrod_0643"/>
<proteinExistence type="predicted"/>
<evidence type="ECO:0000259" key="3">
    <source>
        <dbReference type="PROSITE" id="PS50887"/>
    </source>
</evidence>
<dbReference type="AlphaFoldDB" id="U5N5G0"/>
<dbReference type="InterPro" id="IPR029787">
    <property type="entry name" value="Nucleotide_cyclase"/>
</dbReference>
<sequence length="811" mass="89401">MTWNASKPQAHVVGATPTRSVGAELYCRVRQLGWIALLGIGTIALGGMVSFGQQIHAQLFAQARQGAAVVDEYLLGIGTNLDITAKYLATTEAHADIFRTALVMNPTLQGLYLVRPDGVVLEQQNRVQIPYLGRINDQPWLGSVRKGDVFVGAPRFDGQPLPHLVVAVPVPNAAGSFAYSLVSRVELSRLWTQLNQIRLGQTGRVFAVCVGGRVTLHHKPAWMRSAMTFDALYPRAWFAGNGFGLYETAQGGLHLVATARSLRSDLRVIAYQPLADLAQGIALLAAVLLFGVVSVLWIVWRSRQFTRSQIVEPLAALSRGAGEYARENMAHRTGVVGQYEFAHISASLDQMAQRLSTTLGDLQQRVSELDESTRFAQAILDSESNHIAVLDVAGYIVQTNAAWKRFALHLRACAGPDLRPEVGTNYLEAYMVGLPVAERLADGSAGIQAVLEGLLPIYSAEYCCDLPHEKLWFTLTITPLATVNQGAVVVHADITARKLAEHAQSQTLDFLRKVAESVPGVMYQYRQTVQGRAHFPYISPRVQIFGLTPEELHHDAGEWFARLHPDDAPGVTESLAQSAASLVLWRQQFRIRQAYGEYHWFEGQAMPELDSAGCIVWFGYFADIQTLKDTEERIRSMALHDPLTGLPNRSLFDDRVASALTACRREQSRFGLMFLDLDKFKPVNDRYGHRIGDLLLQEVAMRLCQSIRASDTAARLGGDEFVALLRHVKHVDDAMLVAEKVRAAMDEPFPIEGHDINVSASIGLAMYPDHGTNLIALTHCADTAMYVAKQRGRNTVAIAERPLEPPPDVQP</sequence>
<feature type="domain" description="HAMP" evidence="2">
    <location>
        <begin position="308"/>
        <end position="360"/>
    </location>
</feature>
<dbReference type="CDD" id="cd00130">
    <property type="entry name" value="PAS"/>
    <property type="match status" value="1"/>
</dbReference>
<keyword evidence="5" id="KW-1185">Reference proteome</keyword>